<protein>
    <submittedName>
        <fullName evidence="2">Uncharacterized protein</fullName>
    </submittedName>
</protein>
<proteinExistence type="predicted"/>
<reference evidence="2" key="2">
    <citation type="journal article" date="2015" name="Data Brief">
        <title>Shoot transcriptome of the giant reed, Arundo donax.</title>
        <authorList>
            <person name="Barrero R.A."/>
            <person name="Guerrero F.D."/>
            <person name="Moolhuijzen P."/>
            <person name="Goolsby J.A."/>
            <person name="Tidwell J."/>
            <person name="Bellgard S.E."/>
            <person name="Bellgard M.I."/>
        </authorList>
    </citation>
    <scope>NUCLEOTIDE SEQUENCE</scope>
    <source>
        <tissue evidence="2">Shoot tissue taken approximately 20 cm above the soil surface</tissue>
    </source>
</reference>
<name>A0A0A8ZB23_ARUDO</name>
<evidence type="ECO:0000256" key="1">
    <source>
        <dbReference type="SAM" id="MobiDB-lite"/>
    </source>
</evidence>
<feature type="region of interest" description="Disordered" evidence="1">
    <location>
        <begin position="28"/>
        <end position="60"/>
    </location>
</feature>
<organism evidence="2">
    <name type="scientific">Arundo donax</name>
    <name type="common">Giant reed</name>
    <name type="synonym">Donax arundinaceus</name>
    <dbReference type="NCBI Taxonomy" id="35708"/>
    <lineage>
        <taxon>Eukaryota</taxon>
        <taxon>Viridiplantae</taxon>
        <taxon>Streptophyta</taxon>
        <taxon>Embryophyta</taxon>
        <taxon>Tracheophyta</taxon>
        <taxon>Spermatophyta</taxon>
        <taxon>Magnoliopsida</taxon>
        <taxon>Liliopsida</taxon>
        <taxon>Poales</taxon>
        <taxon>Poaceae</taxon>
        <taxon>PACMAD clade</taxon>
        <taxon>Arundinoideae</taxon>
        <taxon>Arundineae</taxon>
        <taxon>Arundo</taxon>
    </lineage>
</organism>
<dbReference type="AlphaFoldDB" id="A0A0A8ZB23"/>
<reference evidence="2" key="1">
    <citation type="submission" date="2014-09" db="EMBL/GenBank/DDBJ databases">
        <authorList>
            <person name="Magalhaes I.L.F."/>
            <person name="Oliveira U."/>
            <person name="Santos F.R."/>
            <person name="Vidigal T.H.D.A."/>
            <person name="Brescovit A.D."/>
            <person name="Santos A.J."/>
        </authorList>
    </citation>
    <scope>NUCLEOTIDE SEQUENCE</scope>
    <source>
        <tissue evidence="2">Shoot tissue taken approximately 20 cm above the soil surface</tissue>
    </source>
</reference>
<accession>A0A0A8ZB23</accession>
<evidence type="ECO:0000313" key="2">
    <source>
        <dbReference type="EMBL" id="JAD34888.1"/>
    </source>
</evidence>
<dbReference type="EMBL" id="GBRH01263007">
    <property type="protein sequence ID" value="JAD34888.1"/>
    <property type="molecule type" value="Transcribed_RNA"/>
</dbReference>
<sequence length="60" mass="6764">MSSLVSPHGKDDQKLLHSIIPRVIWITPSPPRPRALQPARTAGPERRRAWSISPSPSRHH</sequence>